<proteinExistence type="predicted"/>
<evidence type="ECO:0000256" key="1">
    <source>
        <dbReference type="SAM" id="MobiDB-lite"/>
    </source>
</evidence>
<accession>A0A1V2LTY1</accession>
<reference evidence="3" key="2">
    <citation type="submission" date="2017-01" db="EMBL/GenBank/DDBJ databases">
        <authorList>
            <person name="Mah S.A."/>
            <person name="Swanson W.J."/>
            <person name="Moy G.W."/>
            <person name="Vacquier V.D."/>
        </authorList>
    </citation>
    <scope>NUCLEOTIDE SEQUENCE [LARGE SCALE GENOMIC DNA]</scope>
    <source>
        <strain evidence="3">129</strain>
    </source>
</reference>
<dbReference type="EMBL" id="MQVM01000002">
    <property type="protein sequence ID" value="ONH77326.1"/>
    <property type="molecule type" value="Genomic_DNA"/>
</dbReference>
<evidence type="ECO:0000313" key="3">
    <source>
        <dbReference type="EMBL" id="ONH77326.1"/>
    </source>
</evidence>
<dbReference type="VEuPathDB" id="FungiDB:C5L36_0B09815"/>
<evidence type="ECO:0000313" key="6">
    <source>
        <dbReference type="Proteomes" id="UP000195871"/>
    </source>
</evidence>
<keyword evidence="7" id="KW-1185">Reference proteome</keyword>
<reference evidence="5" key="1">
    <citation type="journal article" date="2017" name="Genome Announc.">
        <title>Genome sequences of Cyberlindnera fabianii 65, Pichia kudriavzevii 129, and Saccharomyces cerevisiae 131 isolated from fermented masau fruits in Zimbabwe.</title>
        <authorList>
            <person name="van Rijswijck I.M.H."/>
            <person name="Derks M.F.L."/>
            <person name="Abee T."/>
            <person name="de Ridder D."/>
            <person name="Smid E.J."/>
        </authorList>
    </citation>
    <scope>NUCLEOTIDE SEQUENCE [LARGE SCALE GENOMIC DNA]</scope>
    <source>
        <strain evidence="5">129</strain>
    </source>
</reference>
<protein>
    <submittedName>
        <fullName evidence="3">Uncharacterized protein</fullName>
    </submittedName>
</protein>
<dbReference type="Proteomes" id="UP000249293">
    <property type="component" value="Chromosome 2"/>
</dbReference>
<reference evidence="4 6" key="3">
    <citation type="submission" date="2017-05" db="EMBL/GenBank/DDBJ databases">
        <title>The Genome Sequence of Candida krusei Ckrusei653.</title>
        <authorList>
            <person name="Cuomo C."/>
            <person name="Forche A."/>
            <person name="Young S."/>
            <person name="Abouelleil A."/>
            <person name="Cao P."/>
            <person name="Chapman S."/>
            <person name="Cusick C."/>
            <person name="Shea T."/>
            <person name="Nusbaum C."/>
            <person name="Birren B."/>
        </authorList>
    </citation>
    <scope>NUCLEOTIDE SEQUENCE [LARGE SCALE GENOMIC DNA]</scope>
    <source>
        <strain evidence="4 6">Ckrusei653</strain>
    </source>
</reference>
<dbReference type="Proteomes" id="UP000189274">
    <property type="component" value="Unassembled WGS sequence"/>
</dbReference>
<organism evidence="3 5">
    <name type="scientific">Pichia kudriavzevii</name>
    <name type="common">Yeast</name>
    <name type="synonym">Issatchenkia orientalis</name>
    <dbReference type="NCBI Taxonomy" id="4909"/>
    <lineage>
        <taxon>Eukaryota</taxon>
        <taxon>Fungi</taxon>
        <taxon>Dikarya</taxon>
        <taxon>Ascomycota</taxon>
        <taxon>Saccharomycotina</taxon>
        <taxon>Pichiomycetes</taxon>
        <taxon>Pichiales</taxon>
        <taxon>Pichiaceae</taxon>
        <taxon>Pichia</taxon>
    </lineage>
</organism>
<feature type="region of interest" description="Disordered" evidence="1">
    <location>
        <begin position="89"/>
        <end position="108"/>
    </location>
</feature>
<feature type="compositionally biased region" description="Low complexity" evidence="1">
    <location>
        <begin position="211"/>
        <end position="225"/>
    </location>
</feature>
<dbReference type="EMBL" id="NHMM01000006">
    <property type="protein sequence ID" value="OUT20857.1"/>
    <property type="molecule type" value="Genomic_DNA"/>
</dbReference>
<sequence length="259" mass="29151">MKNNLVNDPSDTPFFNKYQNVQSKVNYPIFETQEERLTSEIINDLVNDENLLNDSDLSDSYDPLEELLLLTPSTSSYSMHANDQFLDFDNPLNQPLPPSDPLWTTSSYLPPHSTEPLLEESSTISNILYNNKMKEQLRKKRNSSTDLTSNLKNRYSGSLHSHSNSSLNLNKPQRITKPVSPESKRSNQTINRFRSQSVSAVPLLTPLPSFNSTSSSFSSTSSPSLKIQKDRVGSISPNTKATNPFYHPPAILKRLSNSE</sequence>
<evidence type="ECO:0000313" key="4">
    <source>
        <dbReference type="EMBL" id="OUT20857.1"/>
    </source>
</evidence>
<evidence type="ECO:0000313" key="2">
    <source>
        <dbReference type="EMBL" id="AWU75742.1"/>
    </source>
</evidence>
<feature type="region of interest" description="Disordered" evidence="1">
    <location>
        <begin position="135"/>
        <end position="194"/>
    </location>
</feature>
<feature type="compositionally biased region" description="Polar residues" evidence="1">
    <location>
        <begin position="144"/>
        <end position="156"/>
    </location>
</feature>
<reference evidence="2 7" key="4">
    <citation type="submission" date="2018-06" db="EMBL/GenBank/DDBJ databases">
        <title>Population genomics shows no distinction between pathogenic Candida krusei and environmental Pichia kudriavzevii: One species, four names.</title>
        <authorList>
            <person name="Douglass A.P."/>
            <person name="Offei B."/>
            <person name="Braun-Galleani S."/>
            <person name="Coughlan A.Y."/>
            <person name="Martos A."/>
            <person name="Ortiz-Merino R.A."/>
            <person name="Byrne K.P."/>
            <person name="Wolfe K.H."/>
        </authorList>
    </citation>
    <scope>NUCLEOTIDE SEQUENCE [LARGE SCALE GENOMIC DNA]</scope>
    <source>
        <strain evidence="2 7">CBS573</strain>
    </source>
</reference>
<feature type="region of interest" description="Disordered" evidence="1">
    <location>
        <begin position="211"/>
        <end position="259"/>
    </location>
</feature>
<dbReference type="Proteomes" id="UP000195871">
    <property type="component" value="Unassembled WGS sequence"/>
</dbReference>
<name>A0A1V2LTY1_PICKU</name>
<evidence type="ECO:0000313" key="7">
    <source>
        <dbReference type="Proteomes" id="UP000249293"/>
    </source>
</evidence>
<feature type="compositionally biased region" description="Low complexity" evidence="1">
    <location>
        <begin position="158"/>
        <end position="170"/>
    </location>
</feature>
<dbReference type="AlphaFoldDB" id="A0A1V2LTY1"/>
<dbReference type="EMBL" id="CP028774">
    <property type="protein sequence ID" value="AWU75742.1"/>
    <property type="molecule type" value="Genomic_DNA"/>
</dbReference>
<evidence type="ECO:0000313" key="5">
    <source>
        <dbReference type="Proteomes" id="UP000189274"/>
    </source>
</evidence>
<dbReference type="OrthoDB" id="10343074at2759"/>
<gene>
    <name evidence="3" type="ORF">BOH78_0477</name>
    <name evidence="2" type="ORF">C5L36_0B09815</name>
    <name evidence="4" type="ORF">CAS74_003853</name>
</gene>